<comment type="caution">
    <text evidence="1">The sequence shown here is derived from an EMBL/GenBank/DDBJ whole genome shotgun (WGS) entry which is preliminary data.</text>
</comment>
<evidence type="ECO:0008006" key="3">
    <source>
        <dbReference type="Google" id="ProtNLM"/>
    </source>
</evidence>
<dbReference type="PANTHER" id="PTHR38166">
    <property type="entry name" value="C2H2-TYPE DOMAIN-CONTAINING PROTEIN-RELATED"/>
    <property type="match status" value="1"/>
</dbReference>
<evidence type="ECO:0000313" key="2">
    <source>
        <dbReference type="Proteomes" id="UP001302126"/>
    </source>
</evidence>
<feature type="non-terminal residue" evidence="1">
    <location>
        <position position="1"/>
    </location>
</feature>
<organism evidence="1 2">
    <name type="scientific">Podospora australis</name>
    <dbReference type="NCBI Taxonomy" id="1536484"/>
    <lineage>
        <taxon>Eukaryota</taxon>
        <taxon>Fungi</taxon>
        <taxon>Dikarya</taxon>
        <taxon>Ascomycota</taxon>
        <taxon>Pezizomycotina</taxon>
        <taxon>Sordariomycetes</taxon>
        <taxon>Sordariomycetidae</taxon>
        <taxon>Sordariales</taxon>
        <taxon>Podosporaceae</taxon>
        <taxon>Podospora</taxon>
    </lineage>
</organism>
<proteinExistence type="predicted"/>
<reference evidence="1" key="1">
    <citation type="journal article" date="2023" name="Mol. Phylogenet. Evol.">
        <title>Genome-scale phylogeny and comparative genomics of the fungal order Sordariales.</title>
        <authorList>
            <person name="Hensen N."/>
            <person name="Bonometti L."/>
            <person name="Westerberg I."/>
            <person name="Brannstrom I.O."/>
            <person name="Guillou S."/>
            <person name="Cros-Aarteil S."/>
            <person name="Calhoun S."/>
            <person name="Haridas S."/>
            <person name="Kuo A."/>
            <person name="Mondo S."/>
            <person name="Pangilinan J."/>
            <person name="Riley R."/>
            <person name="LaButti K."/>
            <person name="Andreopoulos B."/>
            <person name="Lipzen A."/>
            <person name="Chen C."/>
            <person name="Yan M."/>
            <person name="Daum C."/>
            <person name="Ng V."/>
            <person name="Clum A."/>
            <person name="Steindorff A."/>
            <person name="Ohm R.A."/>
            <person name="Martin F."/>
            <person name="Silar P."/>
            <person name="Natvig D.O."/>
            <person name="Lalanne C."/>
            <person name="Gautier V."/>
            <person name="Ament-Velasquez S.L."/>
            <person name="Kruys A."/>
            <person name="Hutchinson M.I."/>
            <person name="Powell A.J."/>
            <person name="Barry K."/>
            <person name="Miller A.N."/>
            <person name="Grigoriev I.V."/>
            <person name="Debuchy R."/>
            <person name="Gladieux P."/>
            <person name="Hiltunen Thoren M."/>
            <person name="Johannesson H."/>
        </authorList>
    </citation>
    <scope>NUCLEOTIDE SEQUENCE</scope>
    <source>
        <strain evidence="1">PSN309</strain>
    </source>
</reference>
<feature type="non-terminal residue" evidence="1">
    <location>
        <position position="123"/>
    </location>
</feature>
<reference evidence="1" key="2">
    <citation type="submission" date="2023-05" db="EMBL/GenBank/DDBJ databases">
        <authorList>
            <consortium name="Lawrence Berkeley National Laboratory"/>
            <person name="Steindorff A."/>
            <person name="Hensen N."/>
            <person name="Bonometti L."/>
            <person name="Westerberg I."/>
            <person name="Brannstrom I.O."/>
            <person name="Guillou S."/>
            <person name="Cros-Aarteil S."/>
            <person name="Calhoun S."/>
            <person name="Haridas S."/>
            <person name="Kuo A."/>
            <person name="Mondo S."/>
            <person name="Pangilinan J."/>
            <person name="Riley R."/>
            <person name="Labutti K."/>
            <person name="Andreopoulos B."/>
            <person name="Lipzen A."/>
            <person name="Chen C."/>
            <person name="Yanf M."/>
            <person name="Daum C."/>
            <person name="Ng V."/>
            <person name="Clum A."/>
            <person name="Ohm R."/>
            <person name="Martin F."/>
            <person name="Silar P."/>
            <person name="Natvig D."/>
            <person name="Lalanne C."/>
            <person name="Gautier V."/>
            <person name="Ament-Velasquez S.L."/>
            <person name="Kruys A."/>
            <person name="Hutchinson M.I."/>
            <person name="Powell A.J."/>
            <person name="Barry K."/>
            <person name="Miller A.N."/>
            <person name="Grigoriev I.V."/>
            <person name="Debuchy R."/>
            <person name="Gladieux P."/>
            <person name="Thoren M.H."/>
            <person name="Johannesson H."/>
        </authorList>
    </citation>
    <scope>NUCLEOTIDE SEQUENCE</scope>
    <source>
        <strain evidence="1">PSN309</strain>
    </source>
</reference>
<dbReference type="AlphaFoldDB" id="A0AAN6WR93"/>
<protein>
    <recommendedName>
        <fullName evidence="3">C2H2-type domain-containing protein</fullName>
    </recommendedName>
</protein>
<accession>A0AAN6WR93</accession>
<sequence>LDKISRVQQHLTRKHFPDFYCEYCLDTFPDGPSHESHVEARTCQRPSHSTYPTLITHKQQRELSRRSNSHLPAPDQWFSIWKIIFPDTPLPKSPYMDPILPDGLLEFREYAINSGPSLIASQI</sequence>
<keyword evidence="2" id="KW-1185">Reference proteome</keyword>
<dbReference type="EMBL" id="MU864469">
    <property type="protein sequence ID" value="KAK4184902.1"/>
    <property type="molecule type" value="Genomic_DNA"/>
</dbReference>
<dbReference type="Proteomes" id="UP001302126">
    <property type="component" value="Unassembled WGS sequence"/>
</dbReference>
<gene>
    <name evidence="1" type="ORF">QBC35DRAFT_362506</name>
</gene>
<name>A0AAN6WR93_9PEZI</name>
<dbReference type="PANTHER" id="PTHR38166:SF1">
    <property type="entry name" value="C2H2-TYPE DOMAIN-CONTAINING PROTEIN"/>
    <property type="match status" value="1"/>
</dbReference>
<evidence type="ECO:0000313" key="1">
    <source>
        <dbReference type="EMBL" id="KAK4184902.1"/>
    </source>
</evidence>